<dbReference type="PANTHER" id="PTHR47478:SF1">
    <property type="entry name" value="PYRIMIDINE 5'-NUCLEOTIDASE YJJG"/>
    <property type="match status" value="1"/>
</dbReference>
<dbReference type="SFLD" id="SFLDS00003">
    <property type="entry name" value="Haloacid_Dehalogenase"/>
    <property type="match status" value="1"/>
</dbReference>
<dbReference type="InterPro" id="IPR011951">
    <property type="entry name" value="HAD-SF_hydro_IA_YjjG/PynA"/>
</dbReference>
<dbReference type="Gene3D" id="1.10.150.240">
    <property type="entry name" value="Putative phosphatase, domain 2"/>
    <property type="match status" value="1"/>
</dbReference>
<dbReference type="InterPro" id="IPR036412">
    <property type="entry name" value="HAD-like_sf"/>
</dbReference>
<sequence length="229" mass="26575">MNYNTILFDIDDTLLDFKADEEQALARLFALTPITLTPEVKAKYSKFNQNLWQKLEQGEITREKLLSTRFNIFFKQEFDLDISDLNLANRYLEFLSEGHDEMQHAHQLITSLAQNPNLRLEIATNGVRATQIKRLRDADLIEYFDHLFISEEMNANKPQVEFFNYIENHLENYDSNQTLIVGDSLTSDIQGGNNAHVTTVWYNPNHQSNSGTAKPDYEIDDLLDLQKII</sequence>
<gene>
    <name evidence="1" type="ORF">H9861_03930</name>
</gene>
<accession>A0A9D2A9U4</accession>
<dbReference type="InterPro" id="IPR006439">
    <property type="entry name" value="HAD-SF_hydro_IA"/>
</dbReference>
<dbReference type="InterPro" id="IPR052550">
    <property type="entry name" value="Pyrimidine_5'-ntase_YjjG"/>
</dbReference>
<reference evidence="1" key="1">
    <citation type="journal article" date="2021" name="PeerJ">
        <title>Extensive microbial diversity within the chicken gut microbiome revealed by metagenomics and culture.</title>
        <authorList>
            <person name="Gilroy R."/>
            <person name="Ravi A."/>
            <person name="Getino M."/>
            <person name="Pursley I."/>
            <person name="Horton D.L."/>
            <person name="Alikhan N.F."/>
            <person name="Baker D."/>
            <person name="Gharbi K."/>
            <person name="Hall N."/>
            <person name="Watson M."/>
            <person name="Adriaenssens E.M."/>
            <person name="Foster-Nyarko E."/>
            <person name="Jarju S."/>
            <person name="Secka A."/>
            <person name="Antonio M."/>
            <person name="Oren A."/>
            <person name="Chaudhuri R.R."/>
            <person name="La Ragione R."/>
            <person name="Hildebrand F."/>
            <person name="Pallen M.J."/>
        </authorList>
    </citation>
    <scope>NUCLEOTIDE SEQUENCE</scope>
    <source>
        <strain evidence="1">6627</strain>
    </source>
</reference>
<proteinExistence type="predicted"/>
<dbReference type="AlphaFoldDB" id="A0A9D2A9U4"/>
<dbReference type="SUPFAM" id="SSF56784">
    <property type="entry name" value="HAD-like"/>
    <property type="match status" value="1"/>
</dbReference>
<reference evidence="1" key="2">
    <citation type="submission" date="2021-04" db="EMBL/GenBank/DDBJ databases">
        <authorList>
            <person name="Gilroy R."/>
        </authorList>
    </citation>
    <scope>NUCLEOTIDE SEQUENCE</scope>
    <source>
        <strain evidence="1">6627</strain>
    </source>
</reference>
<dbReference type="EMBL" id="DXFP01000033">
    <property type="protein sequence ID" value="HIX01884.1"/>
    <property type="molecule type" value="Genomic_DNA"/>
</dbReference>
<dbReference type="PANTHER" id="PTHR47478">
    <property type="match status" value="1"/>
</dbReference>
<dbReference type="InterPro" id="IPR023214">
    <property type="entry name" value="HAD_sf"/>
</dbReference>
<evidence type="ECO:0000313" key="2">
    <source>
        <dbReference type="Proteomes" id="UP000823963"/>
    </source>
</evidence>
<dbReference type="Proteomes" id="UP000823963">
    <property type="component" value="Unassembled WGS sequence"/>
</dbReference>
<organism evidence="1 2">
    <name type="scientific">Candidatus Ligilactobacillus excrementigallinarum</name>
    <dbReference type="NCBI Taxonomy" id="2838641"/>
    <lineage>
        <taxon>Bacteria</taxon>
        <taxon>Bacillati</taxon>
        <taxon>Bacillota</taxon>
        <taxon>Bacilli</taxon>
        <taxon>Lactobacillales</taxon>
        <taxon>Lactobacillaceae</taxon>
        <taxon>Ligilactobacillus</taxon>
    </lineage>
</organism>
<name>A0A9D2A9U4_9LACO</name>
<comment type="caution">
    <text evidence="1">The sequence shown here is derived from an EMBL/GenBank/DDBJ whole genome shotgun (WGS) entry which is preliminary data.</text>
</comment>
<dbReference type="NCBIfam" id="TIGR01549">
    <property type="entry name" value="HAD-SF-IA-v1"/>
    <property type="match status" value="1"/>
</dbReference>
<dbReference type="Pfam" id="PF00702">
    <property type="entry name" value="Hydrolase"/>
    <property type="match status" value="1"/>
</dbReference>
<protein>
    <submittedName>
        <fullName evidence="1">YjjG family noncanonical pyrimidine nucleotidase</fullName>
    </submittedName>
</protein>
<dbReference type="SFLD" id="SFLDG01129">
    <property type="entry name" value="C1.5:_HAD__Beta-PGM__Phosphata"/>
    <property type="match status" value="1"/>
</dbReference>
<dbReference type="InterPro" id="IPR023198">
    <property type="entry name" value="PGP-like_dom2"/>
</dbReference>
<dbReference type="NCBIfam" id="TIGR02254">
    <property type="entry name" value="YjjG_YfnB"/>
    <property type="match status" value="1"/>
</dbReference>
<dbReference type="Gene3D" id="3.40.50.1000">
    <property type="entry name" value="HAD superfamily/HAD-like"/>
    <property type="match status" value="1"/>
</dbReference>
<dbReference type="GO" id="GO:0008253">
    <property type="term" value="F:5'-nucleotidase activity"/>
    <property type="evidence" value="ECO:0007669"/>
    <property type="project" value="InterPro"/>
</dbReference>
<evidence type="ECO:0000313" key="1">
    <source>
        <dbReference type="EMBL" id="HIX01884.1"/>
    </source>
</evidence>